<keyword evidence="8" id="KW-1185">Reference proteome</keyword>
<evidence type="ECO:0000313" key="8">
    <source>
        <dbReference type="Proteomes" id="UP000018217"/>
    </source>
</evidence>
<dbReference type="SUPFAM" id="SSF101473">
    <property type="entry name" value="DhaL-like"/>
    <property type="match status" value="1"/>
</dbReference>
<dbReference type="Proteomes" id="UP000018217">
    <property type="component" value="Unassembled WGS sequence"/>
</dbReference>
<evidence type="ECO:0000256" key="3">
    <source>
        <dbReference type="ARBA" id="ARBA00022777"/>
    </source>
</evidence>
<dbReference type="GO" id="GO:0005524">
    <property type="term" value="F:ATP binding"/>
    <property type="evidence" value="ECO:0007669"/>
    <property type="project" value="UniProtKB-KW"/>
</dbReference>
<dbReference type="InterPro" id="IPR004006">
    <property type="entry name" value="DhaK_dom"/>
</dbReference>
<dbReference type="EMBL" id="CAHS01000006">
    <property type="protein sequence ID" value="CCG86080.1"/>
    <property type="molecule type" value="Genomic_DNA"/>
</dbReference>
<dbReference type="PROSITE" id="PS51480">
    <property type="entry name" value="DHAL"/>
    <property type="match status" value="1"/>
</dbReference>
<keyword evidence="4" id="KW-0067">ATP-binding</keyword>
<organism evidence="7 8">
    <name type="scientific">Erwinia piriflorinigrans CFBP 5888</name>
    <dbReference type="NCBI Taxonomy" id="1161919"/>
    <lineage>
        <taxon>Bacteria</taxon>
        <taxon>Pseudomonadati</taxon>
        <taxon>Pseudomonadota</taxon>
        <taxon>Gammaproteobacteria</taxon>
        <taxon>Enterobacterales</taxon>
        <taxon>Erwiniaceae</taxon>
        <taxon>Erwinia</taxon>
    </lineage>
</organism>
<feature type="domain" description="DhaK" evidence="6">
    <location>
        <begin position="7"/>
        <end position="332"/>
    </location>
</feature>
<dbReference type="InterPro" id="IPR004007">
    <property type="entry name" value="DhaL_dom"/>
</dbReference>
<sequence length="580" mass="60566">MTWIFNESSEFAQEMVSGFVNVHSALVRQVSGGVVRNTKSKPGSVAVIIGGGSGHYPAFAGLVGQGLAHGAVLGNVFASPSAQQIYSVARAANNGGGVLLAFGNYAGDVLHFGRACERLRSEGIPCETIAITDDISSATPDEMSRRRGVAGDLVVFKIAAAAAERGDSLADVLAVAHAANQQTRTLGVAFSGCTLPGAKQPLFSVPAGMMALGMGMHGEPGISEIPLPSAKNLANMLVESLLTELPEGVMQPRGARIGVIVNGLGSVKYEELFVLWHNVQQCLVPKGVKIADVQVGEFVTSFNMAGISLTFIWFNDESLEKLWLAPANSPAFCRSSVLSYQPLTDFHQSAVTERSVPRGSPASRQTANCIVAIINALTKTLIDNAEELGRIDAVAGDGDHGMTMKRGAIAAQRAALNALQQHAGAGSMLQIVGDAWANDAGGTSGAIWGVILNTIGSALGNTDKPDAAGISNAIVQSCHEVMHFGKARPGDKTLVDVLLPFSQALVENVNRKMPLAKAWKAAAEVARQSAQQTAQLLPRIGRARPLAERSIGSPDAGAISLALMVETVSTYLSECAALEE</sequence>
<dbReference type="GO" id="GO:0004371">
    <property type="term" value="F:glycerone kinase activity"/>
    <property type="evidence" value="ECO:0007669"/>
    <property type="project" value="UniProtKB-EC"/>
</dbReference>
<dbReference type="Pfam" id="PF02734">
    <property type="entry name" value="Dak2"/>
    <property type="match status" value="1"/>
</dbReference>
<evidence type="ECO:0000256" key="4">
    <source>
        <dbReference type="ARBA" id="ARBA00022840"/>
    </source>
</evidence>
<dbReference type="Gene3D" id="1.25.40.340">
    <property type="match status" value="1"/>
</dbReference>
<keyword evidence="1 7" id="KW-0808">Transferase</keyword>
<dbReference type="STRING" id="1161919.EPIR_0715"/>
<dbReference type="EC" id="2.7.1.29" evidence="7"/>
<proteinExistence type="predicted"/>
<dbReference type="PANTHER" id="PTHR28629">
    <property type="entry name" value="TRIOKINASE/FMN CYCLASE"/>
    <property type="match status" value="1"/>
</dbReference>
<keyword evidence="3 7" id="KW-0418">Kinase</keyword>
<protein>
    <submittedName>
        <fullName evidence="7">Dihydroxyacetone kinase</fullName>
        <ecNumber evidence="7">2.7.1.29</ecNumber>
    </submittedName>
</protein>
<dbReference type="Gene3D" id="3.40.50.10440">
    <property type="entry name" value="Dihydroxyacetone kinase, domain 1"/>
    <property type="match status" value="1"/>
</dbReference>
<dbReference type="SUPFAM" id="SSF82549">
    <property type="entry name" value="DAK1/DegV-like"/>
    <property type="match status" value="1"/>
</dbReference>
<dbReference type="NCBIfam" id="NF011049">
    <property type="entry name" value="PRK14479.1"/>
    <property type="match status" value="1"/>
</dbReference>
<dbReference type="Gene3D" id="3.30.1180.20">
    <property type="entry name" value="Dihydroxyacetone kinase, domain 2"/>
    <property type="match status" value="1"/>
</dbReference>
<dbReference type="Pfam" id="PF02733">
    <property type="entry name" value="Dak1"/>
    <property type="match status" value="1"/>
</dbReference>
<keyword evidence="2" id="KW-0547">Nucleotide-binding</keyword>
<dbReference type="GO" id="GO:0019563">
    <property type="term" value="P:glycerol catabolic process"/>
    <property type="evidence" value="ECO:0007669"/>
    <property type="project" value="TreeGrafter"/>
</dbReference>
<comment type="caution">
    <text evidence="7">The sequence shown here is derived from an EMBL/GenBank/DDBJ whole genome shotgun (WGS) entry which is preliminary data.</text>
</comment>
<dbReference type="OrthoDB" id="9806345at2"/>
<dbReference type="RefSeq" id="WP_023653910.1">
    <property type="nucleotide sequence ID" value="NZ_CAHS01000006.1"/>
</dbReference>
<dbReference type="InterPro" id="IPR050861">
    <property type="entry name" value="Dihydroxyacetone_Kinase"/>
</dbReference>
<evidence type="ECO:0000259" key="6">
    <source>
        <dbReference type="PROSITE" id="PS51481"/>
    </source>
</evidence>
<gene>
    <name evidence="7" type="primary">dakA</name>
    <name evidence="7" type="ORF">EPIR_0715</name>
</gene>
<evidence type="ECO:0000259" key="5">
    <source>
        <dbReference type="PROSITE" id="PS51480"/>
    </source>
</evidence>
<reference evidence="7 8" key="1">
    <citation type="journal article" date="2013" name="Syst. Appl. Microbiol.">
        <title>Phylogenetic position and virulence apparatus of the pear flower necrosis pathogen Erwinia piriflorinigrans CFBP 5888T as assessed by comparative genomics.</title>
        <authorList>
            <person name="Smits T.H."/>
            <person name="Rezzonico F."/>
            <person name="Lopez M.M."/>
            <person name="Blom J."/>
            <person name="Goesmann A."/>
            <person name="Frey J.E."/>
            <person name="Duffy B."/>
        </authorList>
    </citation>
    <scope>NUCLEOTIDE SEQUENCE [LARGE SCALE GENOMIC DNA]</scope>
    <source>
        <strain evidence="8">CFBP5888</strain>
    </source>
</reference>
<evidence type="ECO:0000313" key="7">
    <source>
        <dbReference type="EMBL" id="CCG86080.1"/>
    </source>
</evidence>
<dbReference type="PANTHER" id="PTHR28629:SF4">
    <property type="entry name" value="TRIOKINASE_FMN CYCLASE"/>
    <property type="match status" value="1"/>
</dbReference>
<dbReference type="PROSITE" id="PS51481">
    <property type="entry name" value="DHAK"/>
    <property type="match status" value="1"/>
</dbReference>
<evidence type="ECO:0000256" key="1">
    <source>
        <dbReference type="ARBA" id="ARBA00022679"/>
    </source>
</evidence>
<dbReference type="FunFam" id="3.40.50.10440:FF:000003">
    <property type="entry name" value="Homodimeric dihydroxyacetone kinase"/>
    <property type="match status" value="1"/>
</dbReference>
<dbReference type="SMART" id="SM01120">
    <property type="entry name" value="Dak2"/>
    <property type="match status" value="1"/>
</dbReference>
<dbReference type="AlphaFoldDB" id="V5Z444"/>
<dbReference type="GO" id="GO:0005829">
    <property type="term" value="C:cytosol"/>
    <property type="evidence" value="ECO:0007669"/>
    <property type="project" value="TreeGrafter"/>
</dbReference>
<dbReference type="FunFam" id="1.25.40.340:FF:000002">
    <property type="entry name" value="Dihydroxyacetone kinase, L subunit"/>
    <property type="match status" value="1"/>
</dbReference>
<dbReference type="InterPro" id="IPR036117">
    <property type="entry name" value="DhaL_dom_sf"/>
</dbReference>
<name>V5Z444_9GAMM</name>
<evidence type="ECO:0000256" key="2">
    <source>
        <dbReference type="ARBA" id="ARBA00022741"/>
    </source>
</evidence>
<accession>V5Z444</accession>
<feature type="domain" description="DhaL" evidence="5">
    <location>
        <begin position="368"/>
        <end position="570"/>
    </location>
</feature>